<evidence type="ECO:0008006" key="4">
    <source>
        <dbReference type="Google" id="ProtNLM"/>
    </source>
</evidence>
<evidence type="ECO:0000313" key="2">
    <source>
        <dbReference type="EMBL" id="PWR08570.1"/>
    </source>
</evidence>
<evidence type="ECO:0000313" key="3">
    <source>
        <dbReference type="Proteomes" id="UP000245410"/>
    </source>
</evidence>
<accession>A0A317D339</accession>
<dbReference type="RefSeq" id="WP_109818069.1">
    <property type="nucleotide sequence ID" value="NZ_QGKR01000196.1"/>
</dbReference>
<name>A0A317D339_9ACTN</name>
<feature type="compositionally biased region" description="Basic and acidic residues" evidence="1">
    <location>
        <begin position="49"/>
        <end position="65"/>
    </location>
</feature>
<keyword evidence="3" id="KW-1185">Reference proteome</keyword>
<comment type="caution">
    <text evidence="2">The sequence shown here is derived from an EMBL/GenBank/DDBJ whole genome shotgun (WGS) entry which is preliminary data.</text>
</comment>
<proteinExistence type="predicted"/>
<reference evidence="2 3" key="1">
    <citation type="submission" date="2018-05" db="EMBL/GenBank/DDBJ databases">
        <title>Micromonospora atacamensis sp. nov., a novel actinobacteria isolated from high altitude Atacama Desert soil.</title>
        <authorList>
            <person name="Carro L."/>
            <person name="Golinska P."/>
            <person name="Klenk H.-P."/>
            <person name="Goodfellow M."/>
        </authorList>
    </citation>
    <scope>NUCLEOTIDE SEQUENCE [LARGE SCALE GENOMIC DNA]</scope>
    <source>
        <strain evidence="2 3">5R2A7</strain>
    </source>
</reference>
<evidence type="ECO:0000256" key="1">
    <source>
        <dbReference type="SAM" id="MobiDB-lite"/>
    </source>
</evidence>
<feature type="region of interest" description="Disordered" evidence="1">
    <location>
        <begin position="37"/>
        <end position="65"/>
    </location>
</feature>
<sequence length="721" mass="74571">MTRTVKVGLDVDEAPLVRGMDRATGATKKTAAALDDVADSAKDTTVSTDRAKESTEDLGESAKDAGRGLNRLRADAERLDRQIDETTRGIRDLARQIAATSDQAVRADLAKELAGEQGKLRDRVSLRSLIDFKDDDEVVEDGVRIGGRLAENIAAGLSRAGGPISAAMSNVFGTLPPQAQAGIGAGLVGAATLAAPGIAAVLSGAVVGAAGAGGLVGGVAIAAKHPQVQAAAKLTGDTLMRELQRGAVSFVPATVESLGIVRSEIGEIGDDLERAFSRAAPMLAPLTRDVLAGAEDAVDGFATAVQRAGPVVDVLGDIARDAGDLVGDVFEDLSENAYEGSRALAALWGVFSAGIRSVVSTISALTEAYGLMEKFGALLAGDRDKLLQLIVEEHNAKAAGGGLSENLEELIAGFTETGDTVAAAAVEVESLTDAIRRMAGENISAEQANIRLEEAIDRATEAGKKNNDGIDENTEKGRANRQALIGIAEAANASAEAIMTQTGSQDLASAATERGRAKFIEAARAMGVGAGEARRLADQLFAIPAKREVKVSTPGMGSALESARLLKQRIDSIDRRIDIRARMTTTYAGSAHSGQGYSTGMRWGGVVERAQDGLLNLREAGIYSASAPARYAFAEPATGGEAFVPRFGDPDRSLDILSRAARWYGAAVVPGTVSGGAGAAGVPEVRVFIGDRELTDIVDVQISARDRGLKRRVGAGAGASR</sequence>
<dbReference type="EMBL" id="QGKR01000196">
    <property type="protein sequence ID" value="PWR08570.1"/>
    <property type="molecule type" value="Genomic_DNA"/>
</dbReference>
<dbReference type="Proteomes" id="UP000245410">
    <property type="component" value="Unassembled WGS sequence"/>
</dbReference>
<protein>
    <recommendedName>
        <fullName evidence="4">Phage-related minor tail protein</fullName>
    </recommendedName>
</protein>
<dbReference type="OrthoDB" id="3341861at2"/>
<gene>
    <name evidence="2" type="ORF">DKT68_15245</name>
</gene>
<dbReference type="AlphaFoldDB" id="A0A317D339"/>
<organism evidence="2 3">
    <name type="scientific">Micromonospora acroterricola</name>
    <dbReference type="NCBI Taxonomy" id="2202421"/>
    <lineage>
        <taxon>Bacteria</taxon>
        <taxon>Bacillati</taxon>
        <taxon>Actinomycetota</taxon>
        <taxon>Actinomycetes</taxon>
        <taxon>Micromonosporales</taxon>
        <taxon>Micromonosporaceae</taxon>
        <taxon>Micromonospora</taxon>
    </lineage>
</organism>